<dbReference type="EMBL" id="GGEC01090020">
    <property type="protein sequence ID" value="MBX70504.1"/>
    <property type="molecule type" value="Transcribed_RNA"/>
</dbReference>
<reference evidence="1" key="1">
    <citation type="submission" date="2018-02" db="EMBL/GenBank/DDBJ databases">
        <title>Rhizophora mucronata_Transcriptome.</title>
        <authorList>
            <person name="Meera S.P."/>
            <person name="Sreeshan A."/>
            <person name="Augustine A."/>
        </authorList>
    </citation>
    <scope>NUCLEOTIDE SEQUENCE</scope>
    <source>
        <tissue evidence="1">Leaf</tissue>
    </source>
</reference>
<protein>
    <submittedName>
        <fullName evidence="1">Uncharacterized protein</fullName>
    </submittedName>
</protein>
<organism evidence="1">
    <name type="scientific">Rhizophora mucronata</name>
    <name type="common">Asiatic mangrove</name>
    <dbReference type="NCBI Taxonomy" id="61149"/>
    <lineage>
        <taxon>Eukaryota</taxon>
        <taxon>Viridiplantae</taxon>
        <taxon>Streptophyta</taxon>
        <taxon>Embryophyta</taxon>
        <taxon>Tracheophyta</taxon>
        <taxon>Spermatophyta</taxon>
        <taxon>Magnoliopsida</taxon>
        <taxon>eudicotyledons</taxon>
        <taxon>Gunneridae</taxon>
        <taxon>Pentapetalae</taxon>
        <taxon>rosids</taxon>
        <taxon>fabids</taxon>
        <taxon>Malpighiales</taxon>
        <taxon>Rhizophoraceae</taxon>
        <taxon>Rhizophora</taxon>
    </lineage>
</organism>
<sequence length="20" mass="2459">MVVKKKKKERVVLPMLKKIY</sequence>
<name>A0A2P2QUH1_RHIMU</name>
<accession>A0A2P2QUH1</accession>
<proteinExistence type="predicted"/>
<evidence type="ECO:0000313" key="1">
    <source>
        <dbReference type="EMBL" id="MBX70504.1"/>
    </source>
</evidence>
<dbReference type="AlphaFoldDB" id="A0A2P2QUH1"/>